<sequence length="108" mass="12350">MSGHMLTTFKGIWSTAWGPRVENVIRFSLKTLLEANRTLVQMDPHRGPEQQYTLLDLTVLLNKQSFRARVLDLVEPCGRRCLRTPIISLSLRSPEKMPTCCDMNYGIS</sequence>
<protein>
    <submittedName>
        <fullName evidence="1">Uncharacterized protein</fullName>
    </submittedName>
</protein>
<name>A0ABQ3UYV2_9CHLR</name>
<evidence type="ECO:0000313" key="2">
    <source>
        <dbReference type="Proteomes" id="UP000654345"/>
    </source>
</evidence>
<dbReference type="EMBL" id="BNJG01000002">
    <property type="protein sequence ID" value="GHO57737.1"/>
    <property type="molecule type" value="Genomic_DNA"/>
</dbReference>
<accession>A0ABQ3UYV2</accession>
<dbReference type="Proteomes" id="UP000654345">
    <property type="component" value="Unassembled WGS sequence"/>
</dbReference>
<proteinExistence type="predicted"/>
<comment type="caution">
    <text evidence="1">The sequence shown here is derived from an EMBL/GenBank/DDBJ whole genome shotgun (WGS) entry which is preliminary data.</text>
</comment>
<keyword evidence="2" id="KW-1185">Reference proteome</keyword>
<reference evidence="1 2" key="1">
    <citation type="journal article" date="2021" name="Int. J. Syst. Evol. Microbiol.">
        <title>Reticulibacter mediterranei gen. nov., sp. nov., within the new family Reticulibacteraceae fam. nov., and Ktedonospora formicarum gen. nov., sp. nov., Ktedonobacter robiniae sp. nov., Dictyobacter formicarum sp. nov. and Dictyobacter arantiisoli sp. nov., belonging to the class Ktedonobacteria.</title>
        <authorList>
            <person name="Yabe S."/>
            <person name="Zheng Y."/>
            <person name="Wang C.M."/>
            <person name="Sakai Y."/>
            <person name="Abe K."/>
            <person name="Yokota A."/>
            <person name="Donadio S."/>
            <person name="Cavaletti L."/>
            <person name="Monciardini P."/>
        </authorList>
    </citation>
    <scope>NUCLEOTIDE SEQUENCE [LARGE SCALE GENOMIC DNA]</scope>
    <source>
        <strain evidence="1 2">SOSP1-30</strain>
    </source>
</reference>
<organism evidence="1 2">
    <name type="scientific">Ktedonobacter robiniae</name>
    <dbReference type="NCBI Taxonomy" id="2778365"/>
    <lineage>
        <taxon>Bacteria</taxon>
        <taxon>Bacillati</taxon>
        <taxon>Chloroflexota</taxon>
        <taxon>Ktedonobacteria</taxon>
        <taxon>Ktedonobacterales</taxon>
        <taxon>Ktedonobacteraceae</taxon>
        <taxon>Ktedonobacter</taxon>
    </lineage>
</organism>
<gene>
    <name evidence="1" type="ORF">KSB_62120</name>
</gene>
<evidence type="ECO:0000313" key="1">
    <source>
        <dbReference type="EMBL" id="GHO57737.1"/>
    </source>
</evidence>